<proteinExistence type="predicted"/>
<evidence type="ECO:0000313" key="1">
    <source>
        <dbReference type="EMBL" id="TWG24186.1"/>
    </source>
</evidence>
<dbReference type="AlphaFoldDB" id="A0A561WJX2"/>
<dbReference type="OrthoDB" id="3297587at2"/>
<name>A0A561WJX2_ACTTI</name>
<dbReference type="RefSeq" id="WP_122977344.1">
    <property type="nucleotide sequence ID" value="NZ_BOMX01000077.1"/>
</dbReference>
<protein>
    <submittedName>
        <fullName evidence="1">Uncharacterized protein</fullName>
    </submittedName>
</protein>
<accession>A0A561WJX2</accession>
<reference evidence="1 2" key="1">
    <citation type="submission" date="2019-06" db="EMBL/GenBank/DDBJ databases">
        <title>Sequencing the genomes of 1000 actinobacteria strains.</title>
        <authorList>
            <person name="Klenk H.-P."/>
        </authorList>
    </citation>
    <scope>NUCLEOTIDE SEQUENCE [LARGE SCALE GENOMIC DNA]</scope>
    <source>
        <strain evidence="1 2">DSM 43866</strain>
    </source>
</reference>
<evidence type="ECO:0000313" key="2">
    <source>
        <dbReference type="Proteomes" id="UP000320239"/>
    </source>
</evidence>
<comment type="caution">
    <text evidence="1">The sequence shown here is derived from an EMBL/GenBank/DDBJ whole genome shotgun (WGS) entry which is preliminary data.</text>
</comment>
<organism evidence="1 2">
    <name type="scientific">Actinoplanes teichomyceticus</name>
    <dbReference type="NCBI Taxonomy" id="1867"/>
    <lineage>
        <taxon>Bacteria</taxon>
        <taxon>Bacillati</taxon>
        <taxon>Actinomycetota</taxon>
        <taxon>Actinomycetes</taxon>
        <taxon>Micromonosporales</taxon>
        <taxon>Micromonosporaceae</taxon>
        <taxon>Actinoplanes</taxon>
    </lineage>
</organism>
<sequence length="100" mass="11232">MTVQELLSQKALHVESGVTLAGAGREDMLLQLGEHTLMIPVDPGLKRMRFTLPSDPRWDDNGEPLPREVAENLRAIITEIALFWDLEPEFQIVGPGRRNS</sequence>
<keyword evidence="2" id="KW-1185">Reference proteome</keyword>
<gene>
    <name evidence="1" type="ORF">FHX34_102739</name>
</gene>
<dbReference type="Proteomes" id="UP000320239">
    <property type="component" value="Unassembled WGS sequence"/>
</dbReference>
<dbReference type="EMBL" id="VIWY01000002">
    <property type="protein sequence ID" value="TWG24186.1"/>
    <property type="molecule type" value="Genomic_DNA"/>
</dbReference>